<dbReference type="RefSeq" id="WP_008751365.1">
    <property type="nucleotide sequence ID" value="NZ_GL622296.1"/>
</dbReference>
<feature type="domain" description="Glycoside-hydrolase family GH114 TIM-barrel" evidence="2">
    <location>
        <begin position="47"/>
        <end position="152"/>
    </location>
</feature>
<dbReference type="InterPro" id="IPR004352">
    <property type="entry name" value="GH114_TIM-barrel"/>
</dbReference>
<reference evidence="3 4" key="1">
    <citation type="submission" date="2010-12" db="EMBL/GenBank/DDBJ databases">
        <authorList>
            <person name="Muzny D."/>
            <person name="Qin X."/>
            <person name="Deng J."/>
            <person name="Jiang H."/>
            <person name="Liu Y."/>
            <person name="Qu J."/>
            <person name="Song X.-Z."/>
            <person name="Zhang L."/>
            <person name="Thornton R."/>
            <person name="Coyle M."/>
            <person name="Francisco L."/>
            <person name="Jackson L."/>
            <person name="Javaid M."/>
            <person name="Korchina V."/>
            <person name="Kovar C."/>
            <person name="Mata R."/>
            <person name="Mathew T."/>
            <person name="Ngo R."/>
            <person name="Nguyen L."/>
            <person name="Nguyen N."/>
            <person name="Okwuonu G."/>
            <person name="Ongeri F."/>
            <person name="Pham C."/>
            <person name="Simmons D."/>
            <person name="Wilczek-Boney K."/>
            <person name="Hale W."/>
            <person name="Jakkamsetti A."/>
            <person name="Pham P."/>
            <person name="Ruth R."/>
            <person name="San Lucas F."/>
            <person name="Warren J."/>
            <person name="Zhang J."/>
            <person name="Zhao Z."/>
            <person name="Zhou C."/>
            <person name="Zhu D."/>
            <person name="Lee S."/>
            <person name="Bess C."/>
            <person name="Blankenburg K."/>
            <person name="Forbes L."/>
            <person name="Fu Q."/>
            <person name="Gubbala S."/>
            <person name="Hirani K."/>
            <person name="Jayaseelan J.C."/>
            <person name="Lara F."/>
            <person name="Munidasa M."/>
            <person name="Palculict T."/>
            <person name="Patil S."/>
            <person name="Pu L.-L."/>
            <person name="Saada N."/>
            <person name="Tang L."/>
            <person name="Weissenberger G."/>
            <person name="Zhu Y."/>
            <person name="Hemphill L."/>
            <person name="Shang Y."/>
            <person name="Youmans B."/>
            <person name="Ayvaz T."/>
            <person name="Ross M."/>
            <person name="Santibanez J."/>
            <person name="Aqrawi P."/>
            <person name="Gross S."/>
            <person name="Joshi V."/>
            <person name="Fowler G."/>
            <person name="Nazareth L."/>
            <person name="Reid J."/>
            <person name="Worley K."/>
            <person name="Petrosino J."/>
            <person name="Highlander S."/>
            <person name="Gibbs R."/>
        </authorList>
    </citation>
    <scope>NUCLEOTIDE SEQUENCE [LARGE SCALE GENOMIC DNA]</scope>
    <source>
        <strain evidence="3 4">DSM 3986</strain>
    </source>
</reference>
<evidence type="ECO:0000313" key="3">
    <source>
        <dbReference type="EMBL" id="EFU76512.1"/>
    </source>
</evidence>
<organism evidence="3 4">
    <name type="scientific">Lachnoanaerobaculum saburreum DSM 3986</name>
    <dbReference type="NCBI Taxonomy" id="887325"/>
    <lineage>
        <taxon>Bacteria</taxon>
        <taxon>Bacillati</taxon>
        <taxon>Bacillota</taxon>
        <taxon>Clostridia</taxon>
        <taxon>Lachnospirales</taxon>
        <taxon>Lachnospiraceae</taxon>
        <taxon>Lachnoanaerobaculum</taxon>
    </lineage>
</organism>
<evidence type="ECO:0000259" key="2">
    <source>
        <dbReference type="Pfam" id="PF03537"/>
    </source>
</evidence>
<proteinExistence type="predicted"/>
<feature type="transmembrane region" description="Helical" evidence="1">
    <location>
        <begin position="6"/>
        <end position="26"/>
    </location>
</feature>
<dbReference type="HOGENOM" id="CLU_094223_0_0_9"/>
<evidence type="ECO:0000256" key="1">
    <source>
        <dbReference type="SAM" id="Phobius"/>
    </source>
</evidence>
<protein>
    <recommendedName>
        <fullName evidence="2">Glycoside-hydrolase family GH114 TIM-barrel domain-containing protein</fullName>
    </recommendedName>
</protein>
<sequence length="279" mass="32795">MKKIVINTALICICFLSICFLIYRFCKVKQMKKDYGVFIGADNINKIKGYNVVVVEPASIDVSGVEFLHKTNEKVYAYLDIGSLENYRPYFNEFKEKTLGLYENWEDEYWVDVSDIAWQNLIVDKLGRDIVDKGFDGFFIDNCDVYYYYPNEEIFNGLSSILQGLRSLNMTKKYKIDIIINGGDTFVSKCIENKTATELFDGVNQECVFTDIDFENKTYKERDESDREYFKEYLSNVKKYIPEVYLIEYGANSNLIKEIENYCNENGFYWYNARESDLK</sequence>
<keyword evidence="1" id="KW-0472">Membrane</keyword>
<dbReference type="Gene3D" id="3.20.20.70">
    <property type="entry name" value="Aldolase class I"/>
    <property type="match status" value="1"/>
</dbReference>
<dbReference type="Pfam" id="PF03537">
    <property type="entry name" value="Glyco_hydro_114"/>
    <property type="match status" value="1"/>
</dbReference>
<dbReference type="PANTHER" id="PTHR35882">
    <property type="entry name" value="PELA"/>
    <property type="match status" value="1"/>
</dbReference>
<name>E6LNR4_9FIRM</name>
<dbReference type="InterPro" id="IPR013785">
    <property type="entry name" value="Aldolase_TIM"/>
</dbReference>
<gene>
    <name evidence="3" type="ORF">HMPREF0381_1599</name>
</gene>
<dbReference type="AlphaFoldDB" id="E6LNR4"/>
<comment type="caution">
    <text evidence="3">The sequence shown here is derived from an EMBL/GenBank/DDBJ whole genome shotgun (WGS) entry which is preliminary data.</text>
</comment>
<evidence type="ECO:0000313" key="4">
    <source>
        <dbReference type="Proteomes" id="UP000003434"/>
    </source>
</evidence>
<dbReference type="PANTHER" id="PTHR35882:SF2">
    <property type="entry name" value="PELA"/>
    <property type="match status" value="1"/>
</dbReference>
<dbReference type="Proteomes" id="UP000003434">
    <property type="component" value="Unassembled WGS sequence"/>
</dbReference>
<keyword evidence="1" id="KW-0812">Transmembrane</keyword>
<accession>E6LNR4</accession>
<dbReference type="eggNOG" id="COG3868">
    <property type="taxonomic scope" value="Bacteria"/>
</dbReference>
<dbReference type="SUPFAM" id="SSF51445">
    <property type="entry name" value="(Trans)glycosidases"/>
    <property type="match status" value="1"/>
</dbReference>
<dbReference type="EMBL" id="AEPW01000063">
    <property type="protein sequence ID" value="EFU76512.1"/>
    <property type="molecule type" value="Genomic_DNA"/>
</dbReference>
<dbReference type="InterPro" id="IPR017853">
    <property type="entry name" value="GH"/>
</dbReference>
<keyword evidence="1" id="KW-1133">Transmembrane helix</keyword>